<reference evidence="17 18" key="1">
    <citation type="journal article" date="2022" name="DNA Res.">
        <title>Genome analysis of five recently described species of the CUG-Ser clade uncovers Candida theae as a new hybrid lineage with pathogenic potential in the Candida parapsilosis species complex.</title>
        <authorList>
            <person name="Mixao V."/>
            <person name="Del Olmo V."/>
            <person name="Hegedusova E."/>
            <person name="Saus E."/>
            <person name="Pryszcz L."/>
            <person name="Cillingova A."/>
            <person name="Nosek J."/>
            <person name="Gabaldon T."/>
        </authorList>
    </citation>
    <scope>NUCLEOTIDE SEQUENCE [LARGE SCALE GENOMIC DNA]</scope>
    <source>
        <strain evidence="17 18">CBS 12239</strain>
    </source>
</reference>
<dbReference type="EMBL" id="JAIHNG010000178">
    <property type="protein sequence ID" value="KAI5948724.1"/>
    <property type="molecule type" value="Genomic_DNA"/>
</dbReference>
<dbReference type="Pfam" id="PF00009">
    <property type="entry name" value="GTP_EFTU"/>
    <property type="match status" value="1"/>
</dbReference>
<dbReference type="CDD" id="cd03704">
    <property type="entry name" value="eRF3_C_III"/>
    <property type="match status" value="1"/>
</dbReference>
<protein>
    <recommendedName>
        <fullName evidence="3">Eukaryotic peptide chain release factor GTP-binding subunit</fullName>
    </recommendedName>
    <alternativeName>
        <fullName evidence="13">ERF-3</fullName>
    </alternativeName>
    <alternativeName>
        <fullName evidence="12">ERF2</fullName>
    </alternativeName>
    <alternativeName>
        <fullName evidence="10">Polypeptide release factor 3</fullName>
    </alternativeName>
    <alternativeName>
        <fullName evidence="11">Translation release factor 3</fullName>
    </alternativeName>
</protein>
<keyword evidence="5" id="KW-0597">Phosphoprotein</keyword>
<feature type="compositionally biased region" description="Polar residues" evidence="15">
    <location>
        <begin position="239"/>
        <end position="250"/>
    </location>
</feature>
<evidence type="ECO:0000313" key="18">
    <source>
        <dbReference type="Proteomes" id="UP001204833"/>
    </source>
</evidence>
<dbReference type="InterPro" id="IPR000795">
    <property type="entry name" value="T_Tr_GTP-bd_dom"/>
</dbReference>
<dbReference type="SUPFAM" id="SSF50465">
    <property type="entry name" value="EF-Tu/eEF-1alpha/eIF2-gamma C-terminal domain"/>
    <property type="match status" value="1"/>
</dbReference>
<feature type="compositionally biased region" description="Gly residues" evidence="15">
    <location>
        <begin position="84"/>
        <end position="93"/>
    </location>
</feature>
<evidence type="ECO:0000256" key="8">
    <source>
        <dbReference type="ARBA" id="ARBA00022917"/>
    </source>
</evidence>
<proteinExistence type="inferred from homology"/>
<dbReference type="SUPFAM" id="SSF50447">
    <property type="entry name" value="Translation proteins"/>
    <property type="match status" value="1"/>
</dbReference>
<dbReference type="GO" id="GO:0005525">
    <property type="term" value="F:GTP binding"/>
    <property type="evidence" value="ECO:0007669"/>
    <property type="project" value="UniProtKB-KW"/>
</dbReference>
<dbReference type="Gene3D" id="3.40.50.300">
    <property type="entry name" value="P-loop containing nucleotide triphosphate hydrolases"/>
    <property type="match status" value="1"/>
</dbReference>
<evidence type="ECO:0000259" key="16">
    <source>
        <dbReference type="PROSITE" id="PS51722"/>
    </source>
</evidence>
<dbReference type="PANTHER" id="PTHR23115">
    <property type="entry name" value="TRANSLATION FACTOR"/>
    <property type="match status" value="1"/>
</dbReference>
<evidence type="ECO:0000256" key="5">
    <source>
        <dbReference type="ARBA" id="ARBA00022553"/>
    </source>
</evidence>
<dbReference type="GO" id="GO:0000288">
    <property type="term" value="P:nuclear-transcribed mRNA catabolic process, deadenylation-dependent decay"/>
    <property type="evidence" value="ECO:0007669"/>
    <property type="project" value="InterPro"/>
</dbReference>
<dbReference type="PROSITE" id="PS51722">
    <property type="entry name" value="G_TR_2"/>
    <property type="match status" value="1"/>
</dbReference>
<dbReference type="PRINTS" id="PR01343">
    <property type="entry name" value="YEASTERF"/>
</dbReference>
<feature type="compositionally biased region" description="Basic and acidic residues" evidence="15">
    <location>
        <begin position="220"/>
        <end position="238"/>
    </location>
</feature>
<comment type="similarity">
    <text evidence="2">Belongs to the TRAFAC class translation factor GTPase superfamily. Classic translation factor GTPase family. EF-Tu/EF-1A subfamily.</text>
</comment>
<evidence type="ECO:0000313" key="17">
    <source>
        <dbReference type="EMBL" id="KAI5948724.1"/>
    </source>
</evidence>
<evidence type="ECO:0000256" key="15">
    <source>
        <dbReference type="SAM" id="MobiDB-lite"/>
    </source>
</evidence>
<evidence type="ECO:0000256" key="3">
    <source>
        <dbReference type="ARBA" id="ARBA00015765"/>
    </source>
</evidence>
<keyword evidence="6" id="KW-0677">Repeat</keyword>
<dbReference type="RefSeq" id="XP_051606234.1">
    <property type="nucleotide sequence ID" value="XM_051754941.1"/>
</dbReference>
<dbReference type="Proteomes" id="UP001204833">
    <property type="component" value="Unassembled WGS sequence"/>
</dbReference>
<sequence length="752" mass="82498">MSDQYNQDKLNQDFQNASLGGNQPQQQQQQQSQQQQQQQQQPYQSYYDPNQAQAFVPSGGYQQFQAYQPGQQQQQQQQQQYGAYNGGQGGYNNRGGYQQYNSRGGYQQYSNNRGGYQQYGGYQQNQPYGGYQQQQSYGGGYQAYNPQAPQQAPPQQPTGMSLADFEKQKSAQQSSLNKPVKKTLKLAPSSGIKLANSGKKDDANATPPAASKESSPAPSVDEKKKKATDDSKETKKETGASTDKTANASASAPVDKSAEKPSKESTPTPKETTPAPATKSKSSSAAAPAKASGSAAAAAAVTADTVAKEQEDEVDEEVVKDMFGGKDHVSIIFMGHVDAGKSTMGGNILYLTGSVDKRTVEKYEREAKDAGRQGWYLSWVMDTNKEERNDGKTIEVGKAYFETDKRRYTILDAPGHKMYVSEMIGGASQADVGILVISARKGEYETGFEKGGQTREHALLAKTQGVNKIVVVVNKMDDPTVNWSQERYNECTTKLGVFLKGIGYNKDDIIFMPVSGYTGAGLKDRVPSKDCPWYTGPSLLEFLDNMSTVHRKINGPFMLPISGKMKDMGTVVEGKIESGHIRKGGSLLMMPNKTPIEVITIYNETEQECDTAFSGEQVRLKIKGVEEEDLQPGYVLTSPKNPVKTVTKFEAQIAIVELKSILSNGFSCVMHLHTAIEEVTFVELKHKLEKGTNRKSKKPPAFAKKGMKIIAVLECNELVCAETYNDYPQLGRFTLRDQGTTIAIGKITKLLK</sequence>
<evidence type="ECO:0000256" key="12">
    <source>
        <dbReference type="ARBA" id="ARBA00030845"/>
    </source>
</evidence>
<dbReference type="FunFam" id="2.40.30.10:FF:000061">
    <property type="entry name" value="Translation release factor eRF3, putative"/>
    <property type="match status" value="1"/>
</dbReference>
<dbReference type="GO" id="GO:0003747">
    <property type="term" value="F:translation release factor activity"/>
    <property type="evidence" value="ECO:0007669"/>
    <property type="project" value="InterPro"/>
</dbReference>
<gene>
    <name evidence="17" type="ORF">KGF57_005335</name>
</gene>
<dbReference type="CDD" id="cd04089">
    <property type="entry name" value="eRF3_II"/>
    <property type="match status" value="1"/>
</dbReference>
<comment type="caution">
    <text evidence="17">The sequence shown here is derived from an EMBL/GenBank/DDBJ whole genome shotgun (WGS) entry which is preliminary data.</text>
</comment>
<dbReference type="PROSITE" id="PS00301">
    <property type="entry name" value="G_TR_1"/>
    <property type="match status" value="1"/>
</dbReference>
<feature type="compositionally biased region" description="Low complexity" evidence="15">
    <location>
        <begin position="23"/>
        <end position="46"/>
    </location>
</feature>
<dbReference type="GeneID" id="76153379"/>
<comment type="subcellular location">
    <subcellularLocation>
        <location evidence="1">Cytoplasm</location>
    </subcellularLocation>
</comment>
<keyword evidence="9" id="KW-0342">GTP-binding</keyword>
<accession>A0AAD5BAG9</accession>
<dbReference type="FunFam" id="2.40.30.10:FF:000017">
    <property type="entry name" value="Eukaryotic peptide chain release factor GTP-binding subunit"/>
    <property type="match status" value="1"/>
</dbReference>
<feature type="compositionally biased region" description="Low complexity" evidence="15">
    <location>
        <begin position="264"/>
        <end position="289"/>
    </location>
</feature>
<feature type="compositionally biased region" description="Polar residues" evidence="15">
    <location>
        <begin position="1"/>
        <end position="22"/>
    </location>
</feature>
<keyword evidence="8" id="KW-0648">Protein biosynthesis</keyword>
<name>A0AAD5BAG9_9ASCO</name>
<dbReference type="AlphaFoldDB" id="A0AAD5BAG9"/>
<evidence type="ECO:0000256" key="14">
    <source>
        <dbReference type="ARBA" id="ARBA00054474"/>
    </source>
</evidence>
<keyword evidence="7" id="KW-0547">Nucleotide-binding</keyword>
<dbReference type="CDD" id="cd01883">
    <property type="entry name" value="EF1_alpha"/>
    <property type="match status" value="1"/>
</dbReference>
<dbReference type="Gene3D" id="2.40.30.10">
    <property type="entry name" value="Translation factors"/>
    <property type="match status" value="2"/>
</dbReference>
<dbReference type="InterPro" id="IPR009000">
    <property type="entry name" value="Transl_B-barrel_sf"/>
</dbReference>
<feature type="region of interest" description="Disordered" evidence="15">
    <location>
        <begin position="1"/>
        <end position="289"/>
    </location>
</feature>
<dbReference type="InterPro" id="IPR027417">
    <property type="entry name" value="P-loop_NTPase"/>
</dbReference>
<dbReference type="InterPro" id="IPR050100">
    <property type="entry name" value="TRAFAC_GTPase_members"/>
</dbReference>
<dbReference type="Pfam" id="PF03144">
    <property type="entry name" value="GTP_EFTU_D2"/>
    <property type="match status" value="1"/>
</dbReference>
<evidence type="ECO:0000256" key="7">
    <source>
        <dbReference type="ARBA" id="ARBA00022741"/>
    </source>
</evidence>
<evidence type="ECO:0000256" key="10">
    <source>
        <dbReference type="ARBA" id="ARBA00029585"/>
    </source>
</evidence>
<evidence type="ECO:0000256" key="6">
    <source>
        <dbReference type="ARBA" id="ARBA00022737"/>
    </source>
</evidence>
<evidence type="ECO:0000256" key="2">
    <source>
        <dbReference type="ARBA" id="ARBA00007249"/>
    </source>
</evidence>
<feature type="compositionally biased region" description="Low complexity" evidence="15">
    <location>
        <begin position="94"/>
        <end position="150"/>
    </location>
</feature>
<evidence type="ECO:0000256" key="9">
    <source>
        <dbReference type="ARBA" id="ARBA00023134"/>
    </source>
</evidence>
<keyword evidence="4" id="KW-0963">Cytoplasm</keyword>
<evidence type="ECO:0000256" key="1">
    <source>
        <dbReference type="ARBA" id="ARBA00004496"/>
    </source>
</evidence>
<dbReference type="InterPro" id="IPR009001">
    <property type="entry name" value="Transl_elong_EF1A/Init_IF2_C"/>
</dbReference>
<dbReference type="SUPFAM" id="SSF52540">
    <property type="entry name" value="P-loop containing nucleoside triphosphate hydrolases"/>
    <property type="match status" value="1"/>
</dbReference>
<dbReference type="InterPro" id="IPR003285">
    <property type="entry name" value="Sup35"/>
</dbReference>
<dbReference type="PRINTS" id="PR00315">
    <property type="entry name" value="ELONGATNFCT"/>
</dbReference>
<comment type="function">
    <text evidence="14">Involved in translation termination. Stimulates the activity of ERF1. Binds guanine nucleotides.</text>
</comment>
<dbReference type="GO" id="GO:0003924">
    <property type="term" value="F:GTPase activity"/>
    <property type="evidence" value="ECO:0007669"/>
    <property type="project" value="InterPro"/>
</dbReference>
<evidence type="ECO:0000256" key="4">
    <source>
        <dbReference type="ARBA" id="ARBA00022490"/>
    </source>
</evidence>
<dbReference type="InterPro" id="IPR004161">
    <property type="entry name" value="EFTu-like_2"/>
</dbReference>
<dbReference type="Pfam" id="PF22594">
    <property type="entry name" value="GTP-eEF1A_C"/>
    <property type="match status" value="1"/>
</dbReference>
<dbReference type="InterPro" id="IPR031157">
    <property type="entry name" value="G_TR_CS"/>
</dbReference>
<evidence type="ECO:0000256" key="13">
    <source>
        <dbReference type="ARBA" id="ARBA00031881"/>
    </source>
</evidence>
<feature type="compositionally biased region" description="Low complexity" evidence="15">
    <location>
        <begin position="59"/>
        <end position="83"/>
    </location>
</feature>
<organism evidence="17 18">
    <name type="scientific">Candida theae</name>
    <dbReference type="NCBI Taxonomy" id="1198502"/>
    <lineage>
        <taxon>Eukaryota</taxon>
        <taxon>Fungi</taxon>
        <taxon>Dikarya</taxon>
        <taxon>Ascomycota</taxon>
        <taxon>Saccharomycotina</taxon>
        <taxon>Pichiomycetes</taxon>
        <taxon>Debaryomycetaceae</taxon>
        <taxon>Candida/Lodderomyces clade</taxon>
        <taxon>Candida</taxon>
    </lineage>
</organism>
<evidence type="ECO:0000256" key="11">
    <source>
        <dbReference type="ARBA" id="ARBA00030210"/>
    </source>
</evidence>
<feature type="domain" description="Tr-type G" evidence="16">
    <location>
        <begin position="326"/>
        <end position="551"/>
    </location>
</feature>
<dbReference type="InterPro" id="IPR054696">
    <property type="entry name" value="GTP-eEF1A_C"/>
</dbReference>
<dbReference type="FunFam" id="3.40.50.300:FF:000503">
    <property type="entry name" value="Peptide chain release factor subunit 3"/>
    <property type="match status" value="1"/>
</dbReference>
<keyword evidence="18" id="KW-1185">Reference proteome</keyword>
<feature type="compositionally biased region" description="Low complexity" evidence="15">
    <location>
        <begin position="205"/>
        <end position="219"/>
    </location>
</feature>
<dbReference type="GO" id="GO:0018444">
    <property type="term" value="C:translation release factor complex"/>
    <property type="evidence" value="ECO:0007669"/>
    <property type="project" value="UniProtKB-ARBA"/>
</dbReference>